<protein>
    <submittedName>
        <fullName evidence="1">Uncharacterized protein</fullName>
    </submittedName>
</protein>
<evidence type="ECO:0000313" key="4">
    <source>
        <dbReference type="Proteomes" id="UP001302666"/>
    </source>
</evidence>
<dbReference type="EMBL" id="PVUF01000008">
    <property type="protein sequence ID" value="PRZ46969.1"/>
    <property type="molecule type" value="Genomic_DNA"/>
</dbReference>
<dbReference type="Proteomes" id="UP000237718">
    <property type="component" value="Unassembled WGS sequence"/>
</dbReference>
<reference evidence="2 4" key="2">
    <citation type="submission" date="2023-10" db="EMBL/GenBank/DDBJ databases">
        <title>Eight complete genome sequences of bacteria isolated from laboratory stock of Giant Kelp gametophytes.</title>
        <authorList>
            <person name="Tolentino B."/>
            <person name="Nuzhdin S."/>
        </authorList>
    </citation>
    <scope>NUCLEOTIDE SEQUENCE [LARGE SCALE GENOMIC DNA]</scope>
    <source>
        <strain evidence="2 4">LC.270.F.C4</strain>
    </source>
</reference>
<evidence type="ECO:0000313" key="2">
    <source>
        <dbReference type="EMBL" id="WOI32966.1"/>
    </source>
</evidence>
<accession>A0A2T1AEE8</accession>
<dbReference type="Proteomes" id="UP001302666">
    <property type="component" value="Chromosome"/>
</dbReference>
<organism evidence="1 3">
    <name type="scientific">Tritonibacter scottomollicae</name>
    <name type="common">Epibacterium scottomollicae</name>
    <dbReference type="NCBI Taxonomy" id="483013"/>
    <lineage>
        <taxon>Bacteria</taxon>
        <taxon>Pseudomonadati</taxon>
        <taxon>Pseudomonadota</taxon>
        <taxon>Alphaproteobacteria</taxon>
        <taxon>Rhodobacterales</taxon>
        <taxon>Paracoccaceae</taxon>
        <taxon>Tritonibacter</taxon>
    </lineage>
</organism>
<name>A0A2T1AEE8_TRISK</name>
<dbReference type="RefSeq" id="WP_411052033.1">
    <property type="nucleotide sequence ID" value="NZ_JBLWXK010000012.1"/>
</dbReference>
<sequence>MGLIRMLIFTLVAFGAGVLYERSGARERCAATGGDWTRTETGTGMICRM</sequence>
<evidence type="ECO:0000313" key="1">
    <source>
        <dbReference type="EMBL" id="PRZ46969.1"/>
    </source>
</evidence>
<dbReference type="EMBL" id="CP136704">
    <property type="protein sequence ID" value="WOI32966.1"/>
    <property type="molecule type" value="Genomic_DNA"/>
</dbReference>
<keyword evidence="4" id="KW-1185">Reference proteome</keyword>
<gene>
    <name evidence="1" type="ORF">CLV89_108115</name>
    <name evidence="2" type="ORF">R1T40_18820</name>
</gene>
<reference evidence="1 3" key="1">
    <citation type="submission" date="2018-03" db="EMBL/GenBank/DDBJ databases">
        <title>Genomic Encyclopedia of Archaeal and Bacterial Type Strains, Phase II (KMG-II): from individual species to whole genera.</title>
        <authorList>
            <person name="Goeker M."/>
        </authorList>
    </citation>
    <scope>NUCLEOTIDE SEQUENCE [LARGE SCALE GENOMIC DNA]</scope>
    <source>
        <strain evidence="1 3">DSM 25328</strain>
    </source>
</reference>
<dbReference type="AlphaFoldDB" id="A0A2T1AEE8"/>
<evidence type="ECO:0000313" key="3">
    <source>
        <dbReference type="Proteomes" id="UP000237718"/>
    </source>
</evidence>
<proteinExistence type="predicted"/>